<evidence type="ECO:0000256" key="3">
    <source>
        <dbReference type="ARBA" id="ARBA00022679"/>
    </source>
</evidence>
<keyword evidence="2 6" id="KW-0489">Methyltransferase</keyword>
<feature type="binding site" evidence="6">
    <location>
        <position position="76"/>
    </location>
    <ligand>
        <name>S-adenosyl-L-methionine</name>
        <dbReference type="ChEBI" id="CHEBI:59789"/>
    </ligand>
</feature>
<evidence type="ECO:0000256" key="4">
    <source>
        <dbReference type="ARBA" id="ARBA00022691"/>
    </source>
</evidence>
<evidence type="ECO:0000256" key="1">
    <source>
        <dbReference type="ARBA" id="ARBA00022552"/>
    </source>
</evidence>
<comment type="subunit">
    <text evidence="6">Homodimer.</text>
</comment>
<dbReference type="GO" id="GO:0070038">
    <property type="term" value="F:rRNA (pseudouridine-N3-)-methyltransferase activity"/>
    <property type="evidence" value="ECO:0007669"/>
    <property type="project" value="UniProtKB-UniRule"/>
</dbReference>
<keyword evidence="8" id="KW-1185">Reference proteome</keyword>
<evidence type="ECO:0000256" key="6">
    <source>
        <dbReference type="HAMAP-Rule" id="MF_00658"/>
    </source>
</evidence>
<dbReference type="Pfam" id="PF02590">
    <property type="entry name" value="SPOUT_MTase"/>
    <property type="match status" value="1"/>
</dbReference>
<dbReference type="AlphaFoldDB" id="A0A5D8QBH6"/>
<organism evidence="7 8">
    <name type="scientific">Calorimonas adulescens</name>
    <dbReference type="NCBI Taxonomy" id="2606906"/>
    <lineage>
        <taxon>Bacteria</taxon>
        <taxon>Bacillati</taxon>
        <taxon>Bacillota</taxon>
        <taxon>Clostridia</taxon>
        <taxon>Thermoanaerobacterales</taxon>
        <taxon>Thermoanaerobacteraceae</taxon>
        <taxon>Calorimonas</taxon>
    </lineage>
</organism>
<dbReference type="NCBIfam" id="NF000985">
    <property type="entry name" value="PRK00103.1-3"/>
    <property type="match status" value="1"/>
</dbReference>
<dbReference type="Proteomes" id="UP000322976">
    <property type="component" value="Unassembled WGS sequence"/>
</dbReference>
<evidence type="ECO:0000313" key="7">
    <source>
        <dbReference type="EMBL" id="TZE80883.1"/>
    </source>
</evidence>
<dbReference type="PANTHER" id="PTHR33603:SF1">
    <property type="entry name" value="RIBOSOMAL RNA LARGE SUBUNIT METHYLTRANSFERASE H"/>
    <property type="match status" value="1"/>
</dbReference>
<comment type="caution">
    <text evidence="6">Lacks conserved residue(s) required for the propagation of feature annotation.</text>
</comment>
<dbReference type="InterPro" id="IPR029026">
    <property type="entry name" value="tRNA_m1G_MTases_N"/>
</dbReference>
<comment type="function">
    <text evidence="6">Specifically methylates the pseudouridine at position 1915 (m3Psi1915) in 23S rRNA.</text>
</comment>
<keyword evidence="1 6" id="KW-0698">rRNA processing</keyword>
<keyword evidence="4 6" id="KW-0949">S-adenosyl-L-methionine</keyword>
<dbReference type="CDD" id="cd18081">
    <property type="entry name" value="RlmH-like"/>
    <property type="match status" value="1"/>
</dbReference>
<evidence type="ECO:0000256" key="5">
    <source>
        <dbReference type="ARBA" id="ARBA00038303"/>
    </source>
</evidence>
<dbReference type="InterPro" id="IPR029028">
    <property type="entry name" value="Alpha/beta_knot_MTases"/>
</dbReference>
<dbReference type="PANTHER" id="PTHR33603">
    <property type="entry name" value="METHYLTRANSFERASE"/>
    <property type="match status" value="1"/>
</dbReference>
<accession>A0A5D8QBH6</accession>
<name>A0A5D8QBH6_9THEO</name>
<reference evidence="7 8" key="1">
    <citation type="submission" date="2019-08" db="EMBL/GenBank/DDBJ databases">
        <title>Calorimonas adulescens gen. nov., sp. nov., an anaerobic thermophilic bacterium from Sakhalin hot spring.</title>
        <authorList>
            <person name="Khomyakova M.A."/>
            <person name="Merkel A.Y."/>
            <person name="Novikov A."/>
            <person name="Bonch-Osmolovskaya E.A."/>
            <person name="Slobodkin A.I."/>
        </authorList>
    </citation>
    <scope>NUCLEOTIDE SEQUENCE [LARGE SCALE GENOMIC DNA]</scope>
    <source>
        <strain evidence="7 8">A05MB</strain>
    </source>
</reference>
<dbReference type="SUPFAM" id="SSF75217">
    <property type="entry name" value="alpha/beta knot"/>
    <property type="match status" value="1"/>
</dbReference>
<sequence length="159" mass="18366">MNINVICVGKLKEKYWREAESEYLKRLKRFTKVNIIEIAEEDIKSTISDREIRKLLLIEGERILSKIRRDPYVVSLAVNGKTFTSVGFAGFLKDMAVYGNRDVVFIIGSSYGLADTVISKSDMLLSFGDFTYPHQLIRIMLLEQIYRAYKINSGEVYHK</sequence>
<protein>
    <recommendedName>
        <fullName evidence="6">Ribosomal RNA large subunit methyltransferase H</fullName>
        <ecNumber evidence="6">2.1.1.177</ecNumber>
    </recommendedName>
    <alternativeName>
        <fullName evidence="6">23S rRNA (pseudouridine1915-N3)-methyltransferase</fullName>
    </alternativeName>
    <alternativeName>
        <fullName evidence="6">23S rRNA m3Psi1915 methyltransferase</fullName>
    </alternativeName>
    <alternativeName>
        <fullName evidence="6">rRNA (pseudouridine-N3-)-methyltransferase RlmH</fullName>
    </alternativeName>
</protein>
<dbReference type="InterPro" id="IPR003742">
    <property type="entry name" value="RlmH-like"/>
</dbReference>
<dbReference type="EMBL" id="VTPS01000022">
    <property type="protein sequence ID" value="TZE80883.1"/>
    <property type="molecule type" value="Genomic_DNA"/>
</dbReference>
<comment type="caution">
    <text evidence="7">The sequence shown here is derived from an EMBL/GenBank/DDBJ whole genome shotgun (WGS) entry which is preliminary data.</text>
</comment>
<dbReference type="HAMAP" id="MF_00658">
    <property type="entry name" value="23SrRNA_methyltr_H"/>
    <property type="match status" value="1"/>
</dbReference>
<feature type="binding site" evidence="6">
    <location>
        <position position="108"/>
    </location>
    <ligand>
        <name>S-adenosyl-L-methionine</name>
        <dbReference type="ChEBI" id="CHEBI:59789"/>
    </ligand>
</feature>
<gene>
    <name evidence="6 7" type="primary">rlmH</name>
    <name evidence="7" type="ORF">FWJ32_11795</name>
</gene>
<comment type="similarity">
    <text evidence="5 6">Belongs to the RNA methyltransferase RlmH family.</text>
</comment>
<dbReference type="GO" id="GO:0005737">
    <property type="term" value="C:cytoplasm"/>
    <property type="evidence" value="ECO:0007669"/>
    <property type="project" value="UniProtKB-SubCell"/>
</dbReference>
<evidence type="ECO:0000256" key="2">
    <source>
        <dbReference type="ARBA" id="ARBA00022603"/>
    </source>
</evidence>
<proteinExistence type="inferred from homology"/>
<keyword evidence="3 6" id="KW-0808">Transferase</keyword>
<dbReference type="PIRSF" id="PIRSF004505">
    <property type="entry name" value="MT_bac"/>
    <property type="match status" value="1"/>
</dbReference>
<comment type="subcellular location">
    <subcellularLocation>
        <location evidence="6">Cytoplasm</location>
    </subcellularLocation>
</comment>
<dbReference type="EC" id="2.1.1.177" evidence="6"/>
<dbReference type="RefSeq" id="WP_149546168.1">
    <property type="nucleotide sequence ID" value="NZ_VTPS01000022.1"/>
</dbReference>
<comment type="catalytic activity">
    <reaction evidence="6">
        <text>pseudouridine(1915) in 23S rRNA + S-adenosyl-L-methionine = N(3)-methylpseudouridine(1915) in 23S rRNA + S-adenosyl-L-homocysteine + H(+)</text>
        <dbReference type="Rhea" id="RHEA:42752"/>
        <dbReference type="Rhea" id="RHEA-COMP:10221"/>
        <dbReference type="Rhea" id="RHEA-COMP:10222"/>
        <dbReference type="ChEBI" id="CHEBI:15378"/>
        <dbReference type="ChEBI" id="CHEBI:57856"/>
        <dbReference type="ChEBI" id="CHEBI:59789"/>
        <dbReference type="ChEBI" id="CHEBI:65314"/>
        <dbReference type="ChEBI" id="CHEBI:74486"/>
        <dbReference type="EC" id="2.1.1.177"/>
    </reaction>
</comment>
<keyword evidence="6" id="KW-0963">Cytoplasm</keyword>
<evidence type="ECO:0000313" key="8">
    <source>
        <dbReference type="Proteomes" id="UP000322976"/>
    </source>
</evidence>
<dbReference type="Gene3D" id="3.40.1280.10">
    <property type="match status" value="1"/>
</dbReference>